<evidence type="ECO:0000259" key="10">
    <source>
        <dbReference type="Pfam" id="PF04652"/>
    </source>
</evidence>
<sequence length="399" mass="41168">MEIPNRNAEIKGFLTSVLNQLEKDKKSIQLGDEDAMELEGFALAVFQKADKIDRAGRADKNTAKIFYAASLFFEILRQFGDLNPEIESKQKYAAWKAADIRRAIDKGLTPRPGPPIKDGDEEAEDDEAEVSGATVSSSTVAHASLPAVSAVERPPTPLPETMTTGLAPPLTPQPPLASTGGAASGEYYGGGQHQPLPPAAAAQYVRSSSFAFSPPENPCFGMPPSAPLHPPPTQPPSSYSSYPSTEGAAAPTVPFAVAERPSAPSYNAARAPYTTSSQPSAPTVGGPTQGGYPGVAGVAAHRSTSHGTEAGSHVQGWAAQAVPGTGARTVGASAGPGGPGHASNGPFAAVHHTPSPDKVAEAHKAARFAVSALAFDDVPTAITYLQRSLQLLTNPSAPI</sequence>
<feature type="region of interest" description="Disordered" evidence="9">
    <location>
        <begin position="105"/>
        <end position="194"/>
    </location>
</feature>
<gene>
    <name evidence="12" type="ORF">CBR_g50394</name>
</gene>
<comment type="similarity">
    <text evidence="3">Belongs to the VTA1 family.</text>
</comment>
<feature type="domain" description="Vta1 C-terminal" evidence="11">
    <location>
        <begin position="356"/>
        <end position="393"/>
    </location>
</feature>
<name>A0A388M6T5_CHABU</name>
<feature type="compositionally biased region" description="Acidic residues" evidence="9">
    <location>
        <begin position="119"/>
        <end position="129"/>
    </location>
</feature>
<keyword evidence="8" id="KW-0472">Membrane</keyword>
<dbReference type="AlphaFoldDB" id="A0A388M6T5"/>
<dbReference type="GO" id="GO:0032511">
    <property type="term" value="P:late endosome to vacuole transport via multivesicular body sorting pathway"/>
    <property type="evidence" value="ECO:0007669"/>
    <property type="project" value="InterPro"/>
</dbReference>
<comment type="caution">
    <text evidence="12">The sequence shown here is derived from an EMBL/GenBank/DDBJ whole genome shotgun (WGS) entry which is preliminary data.</text>
</comment>
<evidence type="ECO:0000256" key="3">
    <source>
        <dbReference type="ARBA" id="ARBA00007895"/>
    </source>
</evidence>
<dbReference type="GO" id="GO:0010008">
    <property type="term" value="C:endosome membrane"/>
    <property type="evidence" value="ECO:0007669"/>
    <property type="project" value="UniProtKB-SubCell"/>
</dbReference>
<dbReference type="OrthoDB" id="391137at2759"/>
<dbReference type="PANTHER" id="PTHR46009:SF1">
    <property type="entry name" value="VACUOLAR PROTEIN SORTING-ASSOCIATED PROTEIN VTA1 HOMOLOG"/>
    <property type="match status" value="1"/>
</dbReference>
<dbReference type="Pfam" id="PF18097">
    <property type="entry name" value="Vta1_C"/>
    <property type="match status" value="1"/>
</dbReference>
<evidence type="ECO:0000256" key="5">
    <source>
        <dbReference type="ARBA" id="ARBA00022490"/>
    </source>
</evidence>
<dbReference type="InterPro" id="IPR044538">
    <property type="entry name" value="Vta1-like"/>
</dbReference>
<dbReference type="Gramene" id="GBG90215">
    <property type="protein sequence ID" value="GBG90215"/>
    <property type="gene ID" value="CBR_g50394"/>
</dbReference>
<feature type="compositionally biased region" description="Low complexity" evidence="9">
    <location>
        <begin position="130"/>
        <end position="144"/>
    </location>
</feature>
<proteinExistence type="inferred from homology"/>
<dbReference type="EMBL" id="BFEA01000795">
    <property type="protein sequence ID" value="GBG90215.1"/>
    <property type="molecule type" value="Genomic_DNA"/>
</dbReference>
<dbReference type="STRING" id="69332.A0A388M6T5"/>
<feature type="region of interest" description="Disordered" evidence="9">
    <location>
        <begin position="267"/>
        <end position="286"/>
    </location>
</feature>
<evidence type="ECO:0000256" key="2">
    <source>
        <dbReference type="ARBA" id="ARBA00004496"/>
    </source>
</evidence>
<evidence type="ECO:0000256" key="4">
    <source>
        <dbReference type="ARBA" id="ARBA00022448"/>
    </source>
</evidence>
<accession>A0A388M6T5</accession>
<evidence type="ECO:0000256" key="8">
    <source>
        <dbReference type="ARBA" id="ARBA00023136"/>
    </source>
</evidence>
<dbReference type="GO" id="GO:0098542">
    <property type="term" value="P:defense response to other organism"/>
    <property type="evidence" value="ECO:0007669"/>
    <property type="project" value="EnsemblPlants"/>
</dbReference>
<dbReference type="GO" id="GO:0005634">
    <property type="term" value="C:nucleus"/>
    <property type="evidence" value="ECO:0007669"/>
    <property type="project" value="EnsemblPlants"/>
</dbReference>
<keyword evidence="13" id="KW-1185">Reference proteome</keyword>
<reference evidence="12 13" key="1">
    <citation type="journal article" date="2018" name="Cell">
        <title>The Chara Genome: Secondary Complexity and Implications for Plant Terrestrialization.</title>
        <authorList>
            <person name="Nishiyama T."/>
            <person name="Sakayama H."/>
            <person name="Vries J.D."/>
            <person name="Buschmann H."/>
            <person name="Saint-Marcoux D."/>
            <person name="Ullrich K.K."/>
            <person name="Haas F.B."/>
            <person name="Vanderstraeten L."/>
            <person name="Becker D."/>
            <person name="Lang D."/>
            <person name="Vosolsobe S."/>
            <person name="Rombauts S."/>
            <person name="Wilhelmsson P.K.I."/>
            <person name="Janitza P."/>
            <person name="Kern R."/>
            <person name="Heyl A."/>
            <person name="Rumpler F."/>
            <person name="Villalobos L.I.A.C."/>
            <person name="Clay J.M."/>
            <person name="Skokan R."/>
            <person name="Toyoda A."/>
            <person name="Suzuki Y."/>
            <person name="Kagoshima H."/>
            <person name="Schijlen E."/>
            <person name="Tajeshwar N."/>
            <person name="Catarino B."/>
            <person name="Hetherington A.J."/>
            <person name="Saltykova A."/>
            <person name="Bonnot C."/>
            <person name="Breuninger H."/>
            <person name="Symeonidi A."/>
            <person name="Radhakrishnan G.V."/>
            <person name="Van Nieuwerburgh F."/>
            <person name="Deforce D."/>
            <person name="Chang C."/>
            <person name="Karol K.G."/>
            <person name="Hedrich R."/>
            <person name="Ulvskov P."/>
            <person name="Glockner G."/>
            <person name="Delwiche C.F."/>
            <person name="Petrasek J."/>
            <person name="Van de Peer Y."/>
            <person name="Friml J."/>
            <person name="Beilby M."/>
            <person name="Dolan L."/>
            <person name="Kohara Y."/>
            <person name="Sugano S."/>
            <person name="Fujiyama A."/>
            <person name="Delaux P.-M."/>
            <person name="Quint M."/>
            <person name="TheiBen G."/>
            <person name="Hagemann M."/>
            <person name="Harholt J."/>
            <person name="Dunand C."/>
            <person name="Zachgo S."/>
            <person name="Langdale J."/>
            <person name="Maumus F."/>
            <person name="Straeten D.V.D."/>
            <person name="Gould S.B."/>
            <person name="Rensing S.A."/>
        </authorList>
    </citation>
    <scope>NUCLEOTIDE SEQUENCE [LARGE SCALE GENOMIC DNA]</scope>
    <source>
        <strain evidence="12 13">S276</strain>
    </source>
</reference>
<dbReference type="InterPro" id="IPR039431">
    <property type="entry name" value="Vta1/CALS_N"/>
</dbReference>
<feature type="compositionally biased region" description="Low complexity" evidence="9">
    <location>
        <begin position="176"/>
        <end position="186"/>
    </location>
</feature>
<evidence type="ECO:0000256" key="9">
    <source>
        <dbReference type="SAM" id="MobiDB-lite"/>
    </source>
</evidence>
<keyword evidence="5" id="KW-0963">Cytoplasm</keyword>
<evidence type="ECO:0000256" key="7">
    <source>
        <dbReference type="ARBA" id="ARBA00022927"/>
    </source>
</evidence>
<dbReference type="PANTHER" id="PTHR46009">
    <property type="entry name" value="VACUOLAR PROTEIN SORTING-ASSOCIATED PROTEIN VTA1 HOMOLOG"/>
    <property type="match status" value="1"/>
</dbReference>
<feature type="domain" description="Vta1/callose synthase N-terminal" evidence="10">
    <location>
        <begin position="5"/>
        <end position="105"/>
    </location>
</feature>
<evidence type="ECO:0000256" key="1">
    <source>
        <dbReference type="ARBA" id="ARBA00004481"/>
    </source>
</evidence>
<dbReference type="InterPro" id="IPR041212">
    <property type="entry name" value="Vta1_C"/>
</dbReference>
<feature type="compositionally biased region" description="Pro residues" evidence="9">
    <location>
        <begin position="224"/>
        <end position="235"/>
    </location>
</feature>
<dbReference type="Gene3D" id="1.25.40.270">
    <property type="entry name" value="Vacuolar protein sorting-associated protein vta1"/>
    <property type="match status" value="1"/>
</dbReference>
<dbReference type="GO" id="GO:0042803">
    <property type="term" value="F:protein homodimerization activity"/>
    <property type="evidence" value="ECO:0007669"/>
    <property type="project" value="EnsemblPlants"/>
</dbReference>
<comment type="subcellular location">
    <subcellularLocation>
        <location evidence="2">Cytoplasm</location>
    </subcellularLocation>
    <subcellularLocation>
        <location evidence="1">Endosome membrane</location>
        <topology evidence="1">Peripheral membrane protein</topology>
    </subcellularLocation>
</comment>
<dbReference type="GO" id="GO:1900426">
    <property type="term" value="P:positive regulation of defense response to bacterium"/>
    <property type="evidence" value="ECO:0007669"/>
    <property type="project" value="EnsemblPlants"/>
</dbReference>
<protein>
    <recommendedName>
        <fullName evidence="14">Vta1/callose synthase N-terminal domain-containing protein</fullName>
    </recommendedName>
</protein>
<dbReference type="OMA" id="KAGGNDQ"/>
<dbReference type="Proteomes" id="UP000265515">
    <property type="component" value="Unassembled WGS sequence"/>
</dbReference>
<dbReference type="GO" id="GO:0005771">
    <property type="term" value="C:multivesicular body"/>
    <property type="evidence" value="ECO:0007669"/>
    <property type="project" value="EnsemblPlants"/>
</dbReference>
<evidence type="ECO:0000313" key="13">
    <source>
        <dbReference type="Proteomes" id="UP000265515"/>
    </source>
</evidence>
<organism evidence="12 13">
    <name type="scientific">Chara braunii</name>
    <name type="common">Braun's stonewort</name>
    <dbReference type="NCBI Taxonomy" id="69332"/>
    <lineage>
        <taxon>Eukaryota</taxon>
        <taxon>Viridiplantae</taxon>
        <taxon>Streptophyta</taxon>
        <taxon>Charophyceae</taxon>
        <taxon>Charales</taxon>
        <taxon>Characeae</taxon>
        <taxon>Chara</taxon>
    </lineage>
</organism>
<evidence type="ECO:0000259" key="11">
    <source>
        <dbReference type="Pfam" id="PF18097"/>
    </source>
</evidence>
<dbReference type="Gene3D" id="1.20.5.420">
    <property type="entry name" value="Immunoglobulin FC, subunit C"/>
    <property type="match status" value="1"/>
</dbReference>
<evidence type="ECO:0000256" key="6">
    <source>
        <dbReference type="ARBA" id="ARBA00022753"/>
    </source>
</evidence>
<keyword evidence="6" id="KW-0967">Endosome</keyword>
<dbReference type="Pfam" id="PF04652">
    <property type="entry name" value="Vta1"/>
    <property type="match status" value="1"/>
</dbReference>
<feature type="region of interest" description="Disordered" evidence="9">
    <location>
        <begin position="216"/>
        <end position="248"/>
    </location>
</feature>
<dbReference type="GO" id="GO:1903335">
    <property type="term" value="P:regulation of vacuolar transport"/>
    <property type="evidence" value="ECO:0007669"/>
    <property type="project" value="EnsemblPlants"/>
</dbReference>
<keyword evidence="7" id="KW-0653">Protein transport</keyword>
<dbReference type="InterPro" id="IPR023175">
    <property type="entry name" value="Vta1/CALS_N_sf"/>
</dbReference>
<dbReference type="GO" id="GO:0015031">
    <property type="term" value="P:protein transport"/>
    <property type="evidence" value="ECO:0007669"/>
    <property type="project" value="UniProtKB-KW"/>
</dbReference>
<keyword evidence="4" id="KW-0813">Transport</keyword>
<evidence type="ECO:0008006" key="14">
    <source>
        <dbReference type="Google" id="ProtNLM"/>
    </source>
</evidence>
<evidence type="ECO:0000313" key="12">
    <source>
        <dbReference type="EMBL" id="GBG90215.1"/>
    </source>
</evidence>